<keyword evidence="1" id="KW-0812">Transmembrane</keyword>
<sequence>MTGAQLICHFYRYPSIGSTELSFIYGLSIEGFTIYIAVVRILFIAYHRPPSAASSSSNRLNLGLLTVKIPSRPYKGSLLAVKLLPVSVSLLASRADFIHGHRTKLKKHTKHNVPSSTRFSHVNDAGHSLWPGRSAASFSSARALFLPSEKDENAMACFEEALSNKSWTAEYGKTNGPSSAVLGLSETQRAHIGGPLVVIVSTLQFWHSWFSF</sequence>
<keyword evidence="1" id="KW-1133">Transmembrane helix</keyword>
<organism evidence="2 3">
    <name type="scientific">Sodiomyces alkalinus (strain CBS 110278 / VKM F-3762 / F11)</name>
    <name type="common">Alkaliphilic filamentous fungus</name>
    <dbReference type="NCBI Taxonomy" id="1314773"/>
    <lineage>
        <taxon>Eukaryota</taxon>
        <taxon>Fungi</taxon>
        <taxon>Dikarya</taxon>
        <taxon>Ascomycota</taxon>
        <taxon>Pezizomycotina</taxon>
        <taxon>Sordariomycetes</taxon>
        <taxon>Hypocreomycetidae</taxon>
        <taxon>Glomerellales</taxon>
        <taxon>Plectosphaerellaceae</taxon>
        <taxon>Sodiomyces</taxon>
    </lineage>
</organism>
<dbReference type="GeneID" id="39583107"/>
<gene>
    <name evidence="2" type="ORF">SODALDRAFT_364257</name>
</gene>
<feature type="transmembrane region" description="Helical" evidence="1">
    <location>
        <begin position="23"/>
        <end position="46"/>
    </location>
</feature>
<evidence type="ECO:0000313" key="2">
    <source>
        <dbReference type="EMBL" id="ROT34747.1"/>
    </source>
</evidence>
<dbReference type="EMBL" id="ML119066">
    <property type="protein sequence ID" value="ROT34747.1"/>
    <property type="molecule type" value="Genomic_DNA"/>
</dbReference>
<protein>
    <submittedName>
        <fullName evidence="2">Uncharacterized protein</fullName>
    </submittedName>
</protein>
<name>A0A3N2PJP3_SODAK</name>
<dbReference type="RefSeq" id="XP_028462553.1">
    <property type="nucleotide sequence ID" value="XM_028614629.1"/>
</dbReference>
<keyword evidence="1" id="KW-0472">Membrane</keyword>
<evidence type="ECO:0000256" key="1">
    <source>
        <dbReference type="SAM" id="Phobius"/>
    </source>
</evidence>
<dbReference type="Proteomes" id="UP000272025">
    <property type="component" value="Unassembled WGS sequence"/>
</dbReference>
<accession>A0A3N2PJP3</accession>
<reference evidence="2 3" key="1">
    <citation type="journal article" date="2018" name="Mol. Ecol.">
        <title>The obligate alkalophilic soda-lake fungus Sodiomyces alkalinus has shifted to a protein diet.</title>
        <authorList>
            <person name="Grum-Grzhimaylo A.A."/>
            <person name="Falkoski D.L."/>
            <person name="van den Heuvel J."/>
            <person name="Valero-Jimenez C.A."/>
            <person name="Min B."/>
            <person name="Choi I.G."/>
            <person name="Lipzen A."/>
            <person name="Daum C.G."/>
            <person name="Aanen D.K."/>
            <person name="Tsang A."/>
            <person name="Henrissat B."/>
            <person name="Bilanenko E.N."/>
            <person name="de Vries R.P."/>
            <person name="van Kan J.A.L."/>
            <person name="Grigoriev I.V."/>
            <person name="Debets A.J.M."/>
        </authorList>
    </citation>
    <scope>NUCLEOTIDE SEQUENCE [LARGE SCALE GENOMIC DNA]</scope>
    <source>
        <strain evidence="2 3">F11</strain>
    </source>
</reference>
<proteinExistence type="predicted"/>
<keyword evidence="3" id="KW-1185">Reference proteome</keyword>
<evidence type="ECO:0000313" key="3">
    <source>
        <dbReference type="Proteomes" id="UP000272025"/>
    </source>
</evidence>
<dbReference type="AlphaFoldDB" id="A0A3N2PJP3"/>